<dbReference type="STRING" id="312017.Q22W14"/>
<dbReference type="GO" id="GO:0005663">
    <property type="term" value="C:DNA replication factor C complex"/>
    <property type="evidence" value="ECO:0007669"/>
    <property type="project" value="TreeGrafter"/>
</dbReference>
<name>Q22W14_TETTS</name>
<evidence type="ECO:0000259" key="2">
    <source>
        <dbReference type="SMART" id="SM00382"/>
    </source>
</evidence>
<dbReference type="SMART" id="SM00382">
    <property type="entry name" value="AAA"/>
    <property type="match status" value="1"/>
</dbReference>
<dbReference type="Pfam" id="PF13177">
    <property type="entry name" value="DNA_pol3_delta2"/>
    <property type="match status" value="1"/>
</dbReference>
<feature type="domain" description="AAA+ ATPase" evidence="2">
    <location>
        <begin position="100"/>
        <end position="255"/>
    </location>
</feature>
<dbReference type="Gene3D" id="3.40.50.300">
    <property type="entry name" value="P-loop containing nucleotide triphosphate hydrolases"/>
    <property type="match status" value="1"/>
</dbReference>
<keyword evidence="4" id="KW-1185">Reference proteome</keyword>
<reference evidence="4" key="1">
    <citation type="journal article" date="2006" name="PLoS Biol.">
        <title>Macronuclear genome sequence of the ciliate Tetrahymena thermophila, a model eukaryote.</title>
        <authorList>
            <person name="Eisen J.A."/>
            <person name="Coyne R.S."/>
            <person name="Wu M."/>
            <person name="Wu D."/>
            <person name="Thiagarajan M."/>
            <person name="Wortman J.R."/>
            <person name="Badger J.H."/>
            <person name="Ren Q."/>
            <person name="Amedeo P."/>
            <person name="Jones K.M."/>
            <person name="Tallon L.J."/>
            <person name="Delcher A.L."/>
            <person name="Salzberg S.L."/>
            <person name="Silva J.C."/>
            <person name="Haas B.J."/>
            <person name="Majoros W.H."/>
            <person name="Farzad M."/>
            <person name="Carlton J.M."/>
            <person name="Smith R.K. Jr."/>
            <person name="Garg J."/>
            <person name="Pearlman R.E."/>
            <person name="Karrer K.M."/>
            <person name="Sun L."/>
            <person name="Manning G."/>
            <person name="Elde N.C."/>
            <person name="Turkewitz A.P."/>
            <person name="Asai D.J."/>
            <person name="Wilkes D.E."/>
            <person name="Wang Y."/>
            <person name="Cai H."/>
            <person name="Collins K."/>
            <person name="Stewart B.A."/>
            <person name="Lee S.R."/>
            <person name="Wilamowska K."/>
            <person name="Weinberg Z."/>
            <person name="Ruzzo W.L."/>
            <person name="Wloga D."/>
            <person name="Gaertig J."/>
            <person name="Frankel J."/>
            <person name="Tsao C.-C."/>
            <person name="Gorovsky M.A."/>
            <person name="Keeling P.J."/>
            <person name="Waller R.F."/>
            <person name="Patron N.J."/>
            <person name="Cherry J.M."/>
            <person name="Stover N.A."/>
            <person name="Krieger C.J."/>
            <person name="del Toro C."/>
            <person name="Ryder H.F."/>
            <person name="Williamson S.C."/>
            <person name="Barbeau R.A."/>
            <person name="Hamilton E.P."/>
            <person name="Orias E."/>
        </authorList>
    </citation>
    <scope>NUCLEOTIDE SEQUENCE [LARGE SCALE GENOMIC DNA]</scope>
    <source>
        <strain evidence="4">SB210</strain>
    </source>
</reference>
<protein>
    <submittedName>
        <fullName evidence="3">Replication factor C, activator 1</fullName>
    </submittedName>
</protein>
<dbReference type="GO" id="GO:0003689">
    <property type="term" value="F:DNA clamp loader activity"/>
    <property type="evidence" value="ECO:0007669"/>
    <property type="project" value="TreeGrafter"/>
</dbReference>
<dbReference type="GeneID" id="7833946"/>
<dbReference type="PANTHER" id="PTHR11669:SF1">
    <property type="entry name" value="REPLICATION FACTOR C SUBUNIT 3"/>
    <property type="match status" value="1"/>
</dbReference>
<proteinExistence type="predicted"/>
<sequence length="423" mass="49108">MLRGQFQKIQIIRIILLKIQVLKARDRQTERYINISYSKFFAKKQFISISTKQFKKRFINKKILQMEKLWVDEIRPKSLDKLDYHPLLTEKLQKLAHSEDFPHLLLYGPNGAGKKTRAMAFLQEVYGNGVHKVKSEEREFKVNPNTSTTVEVNIISSNYHLDVTPADAENQDRAVIQKLIKEVASTHQLDPNSQRRFKVIIINEVDRLTLEAQASLRRTMEKYIGRCRLILIAENIGRVILPLRSRCLLIRVAAPSEQDVKAVVRKLNNEKNLNIPDDLACKFAKSCDYNLRAVILNLQTQKLLKSTYNNSMEVQEPEWKKEIKNIAGIIKEHQNPAKLKEIRSKFYDLLVNCIPGDIIIKNLMYSLLDLIDQNDVHTKQEIIYYAAHHENLMNMGSKPVFHLEAFAAQCMLSYKKSILKLKD</sequence>
<evidence type="ECO:0000313" key="3">
    <source>
        <dbReference type="EMBL" id="EAR89669.2"/>
    </source>
</evidence>
<dbReference type="GO" id="GO:0006281">
    <property type="term" value="P:DNA repair"/>
    <property type="evidence" value="ECO:0007669"/>
    <property type="project" value="TreeGrafter"/>
</dbReference>
<dbReference type="AlphaFoldDB" id="Q22W14"/>
<keyword evidence="1" id="KW-0235">DNA replication</keyword>
<dbReference type="OrthoDB" id="761538at2759"/>
<gene>
    <name evidence="3" type="ORF">TTHERM_00161180</name>
</gene>
<dbReference type="eggNOG" id="KOG2035">
    <property type="taxonomic scope" value="Eukaryota"/>
</dbReference>
<dbReference type="Gene3D" id="1.20.272.10">
    <property type="match status" value="1"/>
</dbReference>
<dbReference type="InterPro" id="IPR027417">
    <property type="entry name" value="P-loop_NTPase"/>
</dbReference>
<dbReference type="GO" id="GO:0005634">
    <property type="term" value="C:nucleus"/>
    <property type="evidence" value="ECO:0007669"/>
    <property type="project" value="TreeGrafter"/>
</dbReference>
<dbReference type="CDD" id="cd00009">
    <property type="entry name" value="AAA"/>
    <property type="match status" value="1"/>
</dbReference>
<dbReference type="InterPro" id="IPR003593">
    <property type="entry name" value="AAA+_ATPase"/>
</dbReference>
<dbReference type="SUPFAM" id="SSF48019">
    <property type="entry name" value="post-AAA+ oligomerization domain-like"/>
    <property type="match status" value="1"/>
</dbReference>
<dbReference type="InterPro" id="IPR050238">
    <property type="entry name" value="DNA_Rep/Repair_Clamp_Loader"/>
</dbReference>
<dbReference type="PANTHER" id="PTHR11669">
    <property type="entry name" value="REPLICATION FACTOR C / DNA POLYMERASE III GAMMA-TAU SUBUNIT"/>
    <property type="match status" value="1"/>
</dbReference>
<dbReference type="GO" id="GO:0003677">
    <property type="term" value="F:DNA binding"/>
    <property type="evidence" value="ECO:0007669"/>
    <property type="project" value="InterPro"/>
</dbReference>
<evidence type="ECO:0000256" key="1">
    <source>
        <dbReference type="ARBA" id="ARBA00022705"/>
    </source>
</evidence>
<dbReference type="Proteomes" id="UP000009168">
    <property type="component" value="Unassembled WGS sequence"/>
</dbReference>
<dbReference type="InParanoid" id="Q22W14"/>
<dbReference type="Pfam" id="PF22534">
    <property type="entry name" value="RFC_C"/>
    <property type="match status" value="1"/>
</dbReference>
<organism evidence="3 4">
    <name type="scientific">Tetrahymena thermophila (strain SB210)</name>
    <dbReference type="NCBI Taxonomy" id="312017"/>
    <lineage>
        <taxon>Eukaryota</taxon>
        <taxon>Sar</taxon>
        <taxon>Alveolata</taxon>
        <taxon>Ciliophora</taxon>
        <taxon>Intramacronucleata</taxon>
        <taxon>Oligohymenophorea</taxon>
        <taxon>Hymenostomatida</taxon>
        <taxon>Tetrahymenina</taxon>
        <taxon>Tetrahymenidae</taxon>
        <taxon>Tetrahymena</taxon>
    </lineage>
</organism>
<dbReference type="GO" id="GO:0006261">
    <property type="term" value="P:DNA-templated DNA replication"/>
    <property type="evidence" value="ECO:0007669"/>
    <property type="project" value="TreeGrafter"/>
</dbReference>
<dbReference type="FunFam" id="3.40.50.300:FF:000136">
    <property type="entry name" value="Replication factor C subunit 5"/>
    <property type="match status" value="1"/>
</dbReference>
<dbReference type="EMBL" id="GG662820">
    <property type="protein sequence ID" value="EAR89669.2"/>
    <property type="molecule type" value="Genomic_DNA"/>
</dbReference>
<dbReference type="RefSeq" id="XP_001009848.2">
    <property type="nucleotide sequence ID" value="XM_001009848.3"/>
</dbReference>
<evidence type="ECO:0000313" key="4">
    <source>
        <dbReference type="Proteomes" id="UP000009168"/>
    </source>
</evidence>
<accession>Q22W14</accession>
<dbReference type="HOGENOM" id="CLU_042324_5_0_1"/>
<dbReference type="InterPro" id="IPR008921">
    <property type="entry name" value="DNA_pol3_clamp-load_cplx_C"/>
</dbReference>
<dbReference type="SUPFAM" id="SSF52540">
    <property type="entry name" value="P-loop containing nucleoside triphosphate hydrolases"/>
    <property type="match status" value="1"/>
</dbReference>
<dbReference type="FunCoup" id="Q22W14">
    <property type="interactions" value="454"/>
</dbReference>
<dbReference type="KEGG" id="tet:TTHERM_00161180"/>